<comment type="caution">
    <text evidence="1">The sequence shown here is derived from an EMBL/GenBank/DDBJ whole genome shotgun (WGS) entry which is preliminary data.</text>
</comment>
<evidence type="ECO:0000313" key="2">
    <source>
        <dbReference type="Proteomes" id="UP001152747"/>
    </source>
</evidence>
<reference evidence="1" key="1">
    <citation type="submission" date="2022-11" db="EMBL/GenBank/DDBJ databases">
        <authorList>
            <person name="Kikuchi T."/>
        </authorList>
    </citation>
    <scope>NUCLEOTIDE SEQUENCE</scope>
    <source>
        <strain evidence="1">PS1010</strain>
    </source>
</reference>
<dbReference type="EMBL" id="CANHGI010000004">
    <property type="protein sequence ID" value="CAI5448549.1"/>
    <property type="molecule type" value="Genomic_DNA"/>
</dbReference>
<name>A0A9P1IP98_9PELO</name>
<keyword evidence="2" id="KW-1185">Reference proteome</keyword>
<proteinExistence type="predicted"/>
<dbReference type="AlphaFoldDB" id="A0A9P1IP98"/>
<sequence length="74" mass="8149">MNSCQYGPPTVVFSTSNKLKMNWKRLPCGTDASPPGIYANILSFFVFTDKAAEWTEAPTNTVTYKKDEGVAKIA</sequence>
<organism evidence="1 2">
    <name type="scientific">Caenorhabditis angaria</name>
    <dbReference type="NCBI Taxonomy" id="860376"/>
    <lineage>
        <taxon>Eukaryota</taxon>
        <taxon>Metazoa</taxon>
        <taxon>Ecdysozoa</taxon>
        <taxon>Nematoda</taxon>
        <taxon>Chromadorea</taxon>
        <taxon>Rhabditida</taxon>
        <taxon>Rhabditina</taxon>
        <taxon>Rhabditomorpha</taxon>
        <taxon>Rhabditoidea</taxon>
        <taxon>Rhabditidae</taxon>
        <taxon>Peloderinae</taxon>
        <taxon>Caenorhabditis</taxon>
    </lineage>
</organism>
<protein>
    <submittedName>
        <fullName evidence="1">Uncharacterized protein</fullName>
    </submittedName>
</protein>
<accession>A0A9P1IP98</accession>
<gene>
    <name evidence="1" type="ORF">CAMP_LOCUS11186</name>
</gene>
<evidence type="ECO:0000313" key="1">
    <source>
        <dbReference type="EMBL" id="CAI5448549.1"/>
    </source>
</evidence>
<dbReference type="Proteomes" id="UP001152747">
    <property type="component" value="Unassembled WGS sequence"/>
</dbReference>